<accession>A0A8C4QT11</accession>
<evidence type="ECO:0000313" key="2">
    <source>
        <dbReference type="Ensembl" id="ENSEBUP00000019428.1"/>
    </source>
</evidence>
<reference evidence="2" key="2">
    <citation type="submission" date="2025-09" db="UniProtKB">
        <authorList>
            <consortium name="Ensembl"/>
        </authorList>
    </citation>
    <scope>IDENTIFICATION</scope>
</reference>
<evidence type="ECO:0000256" key="1">
    <source>
        <dbReference type="SAM" id="SignalP"/>
    </source>
</evidence>
<sequence>MYLSFSHIFLALLLADIGRVPECLVPTVKDSRAFVMLCGALSWQGLDAVIPLKGNASANHSLIVLTSSLLCNFKMYLKRPFLGPNTKF</sequence>
<protein>
    <recommendedName>
        <fullName evidence="4">Secreted protein</fullName>
    </recommendedName>
</protein>
<name>A0A8C4QT11_EPTBU</name>
<proteinExistence type="predicted"/>
<keyword evidence="1" id="KW-0732">Signal</keyword>
<evidence type="ECO:0000313" key="3">
    <source>
        <dbReference type="Proteomes" id="UP000694388"/>
    </source>
</evidence>
<dbReference type="AlphaFoldDB" id="A0A8C4QT11"/>
<evidence type="ECO:0008006" key="4">
    <source>
        <dbReference type="Google" id="ProtNLM"/>
    </source>
</evidence>
<dbReference type="Proteomes" id="UP000694388">
    <property type="component" value="Unplaced"/>
</dbReference>
<keyword evidence="3" id="KW-1185">Reference proteome</keyword>
<reference evidence="2" key="1">
    <citation type="submission" date="2025-08" db="UniProtKB">
        <authorList>
            <consortium name="Ensembl"/>
        </authorList>
    </citation>
    <scope>IDENTIFICATION</scope>
</reference>
<organism evidence="2 3">
    <name type="scientific">Eptatretus burgeri</name>
    <name type="common">Inshore hagfish</name>
    <dbReference type="NCBI Taxonomy" id="7764"/>
    <lineage>
        <taxon>Eukaryota</taxon>
        <taxon>Metazoa</taxon>
        <taxon>Chordata</taxon>
        <taxon>Craniata</taxon>
        <taxon>Vertebrata</taxon>
        <taxon>Cyclostomata</taxon>
        <taxon>Myxini</taxon>
        <taxon>Myxiniformes</taxon>
        <taxon>Myxinidae</taxon>
        <taxon>Eptatretinae</taxon>
        <taxon>Eptatretus</taxon>
    </lineage>
</organism>
<feature type="signal peptide" evidence="1">
    <location>
        <begin position="1"/>
        <end position="15"/>
    </location>
</feature>
<dbReference type="Ensembl" id="ENSEBUT00000020004.1">
    <property type="protein sequence ID" value="ENSEBUP00000019428.1"/>
    <property type="gene ID" value="ENSEBUG00000012079.1"/>
</dbReference>
<feature type="chain" id="PRO_5034736667" description="Secreted protein" evidence="1">
    <location>
        <begin position="16"/>
        <end position="88"/>
    </location>
</feature>